<keyword evidence="2" id="KW-0732">Signal</keyword>
<proteinExistence type="predicted"/>
<dbReference type="EMBL" id="KN832884">
    <property type="protein sequence ID" value="KIM96515.1"/>
    <property type="molecule type" value="Genomic_DNA"/>
</dbReference>
<evidence type="ECO:0000256" key="1">
    <source>
        <dbReference type="SAM" id="MobiDB-lite"/>
    </source>
</evidence>
<gene>
    <name evidence="3" type="ORF">OIDMADRAFT_33159</name>
</gene>
<accession>A0A0C3GK42</accession>
<evidence type="ECO:0000313" key="3">
    <source>
        <dbReference type="EMBL" id="KIM96515.1"/>
    </source>
</evidence>
<reference evidence="3 4" key="1">
    <citation type="submission" date="2014-04" db="EMBL/GenBank/DDBJ databases">
        <authorList>
            <consortium name="DOE Joint Genome Institute"/>
            <person name="Kuo A."/>
            <person name="Martino E."/>
            <person name="Perotto S."/>
            <person name="Kohler A."/>
            <person name="Nagy L.G."/>
            <person name="Floudas D."/>
            <person name="Copeland A."/>
            <person name="Barry K.W."/>
            <person name="Cichocki N."/>
            <person name="Veneault-Fourrey C."/>
            <person name="LaButti K."/>
            <person name="Lindquist E.A."/>
            <person name="Lipzen A."/>
            <person name="Lundell T."/>
            <person name="Morin E."/>
            <person name="Murat C."/>
            <person name="Sun H."/>
            <person name="Tunlid A."/>
            <person name="Henrissat B."/>
            <person name="Grigoriev I.V."/>
            <person name="Hibbett D.S."/>
            <person name="Martin F."/>
            <person name="Nordberg H.P."/>
            <person name="Cantor M.N."/>
            <person name="Hua S.X."/>
        </authorList>
    </citation>
    <scope>NUCLEOTIDE SEQUENCE [LARGE SCALE GENOMIC DNA]</scope>
    <source>
        <strain evidence="3 4">Zn</strain>
    </source>
</reference>
<organism evidence="3 4">
    <name type="scientific">Oidiodendron maius (strain Zn)</name>
    <dbReference type="NCBI Taxonomy" id="913774"/>
    <lineage>
        <taxon>Eukaryota</taxon>
        <taxon>Fungi</taxon>
        <taxon>Dikarya</taxon>
        <taxon>Ascomycota</taxon>
        <taxon>Pezizomycotina</taxon>
        <taxon>Leotiomycetes</taxon>
        <taxon>Leotiomycetes incertae sedis</taxon>
        <taxon>Myxotrichaceae</taxon>
        <taxon>Oidiodendron</taxon>
    </lineage>
</organism>
<keyword evidence="4" id="KW-1185">Reference proteome</keyword>
<dbReference type="Proteomes" id="UP000054321">
    <property type="component" value="Unassembled WGS sequence"/>
</dbReference>
<dbReference type="AlphaFoldDB" id="A0A0C3GK42"/>
<dbReference type="InParanoid" id="A0A0C3GK42"/>
<feature type="signal peptide" evidence="2">
    <location>
        <begin position="1"/>
        <end position="20"/>
    </location>
</feature>
<evidence type="ECO:0000256" key="2">
    <source>
        <dbReference type="SAM" id="SignalP"/>
    </source>
</evidence>
<evidence type="ECO:0000313" key="4">
    <source>
        <dbReference type="Proteomes" id="UP000054321"/>
    </source>
</evidence>
<name>A0A0C3GK42_OIDMZ</name>
<feature type="compositionally biased region" description="Basic and acidic residues" evidence="1">
    <location>
        <begin position="136"/>
        <end position="149"/>
    </location>
</feature>
<feature type="chain" id="PRO_5002164611" evidence="2">
    <location>
        <begin position="21"/>
        <end position="161"/>
    </location>
</feature>
<sequence>MRFNIAILFALTATTQLTAATPLPVAEALPAWNDKGHETAYKFGAVACTVGAYVCNQMGQPLGQHAFVGTGVCCSTAAAAVTASQSEGWVNAAKKVGNAAVVAKNGVDFAGRYTAYCTVEFCKMVAKKVGGRDEIHGSFPREDETEGHLAARYAETEPLLN</sequence>
<feature type="region of interest" description="Disordered" evidence="1">
    <location>
        <begin position="136"/>
        <end position="161"/>
    </location>
</feature>
<dbReference type="OrthoDB" id="3598238at2759"/>
<protein>
    <submittedName>
        <fullName evidence="3">Uncharacterized protein</fullName>
    </submittedName>
</protein>
<dbReference type="HOGENOM" id="CLU_1644211_0_0_1"/>
<reference evidence="4" key="2">
    <citation type="submission" date="2015-01" db="EMBL/GenBank/DDBJ databases">
        <title>Evolutionary Origins and Diversification of the Mycorrhizal Mutualists.</title>
        <authorList>
            <consortium name="DOE Joint Genome Institute"/>
            <consortium name="Mycorrhizal Genomics Consortium"/>
            <person name="Kohler A."/>
            <person name="Kuo A."/>
            <person name="Nagy L.G."/>
            <person name="Floudas D."/>
            <person name="Copeland A."/>
            <person name="Barry K.W."/>
            <person name="Cichocki N."/>
            <person name="Veneault-Fourrey C."/>
            <person name="LaButti K."/>
            <person name="Lindquist E.A."/>
            <person name="Lipzen A."/>
            <person name="Lundell T."/>
            <person name="Morin E."/>
            <person name="Murat C."/>
            <person name="Riley R."/>
            <person name="Ohm R."/>
            <person name="Sun H."/>
            <person name="Tunlid A."/>
            <person name="Henrissat B."/>
            <person name="Grigoriev I.V."/>
            <person name="Hibbett D.S."/>
            <person name="Martin F."/>
        </authorList>
    </citation>
    <scope>NUCLEOTIDE SEQUENCE [LARGE SCALE GENOMIC DNA]</scope>
    <source>
        <strain evidence="4">Zn</strain>
    </source>
</reference>